<accession>A0A1D6G568</accession>
<protein>
    <submittedName>
        <fullName evidence="1">ENTH/VHS family protein</fullName>
    </submittedName>
</protein>
<dbReference type="AlphaFoldDB" id="A0A1D6G568"/>
<sequence length="122" mass="13718">MFVRVNFLLTRFPPLFEPRWDGFSRNPVGASNDFFACLIRRQHVSLFSLSLGFLVMLCARAHLLHTCCAFPGRDSVAARFCSAVDDDHAMCCSGRRAITQSLLLLLRLLMLSILQDRTPGLS</sequence>
<proteinExistence type="predicted"/>
<evidence type="ECO:0000313" key="1">
    <source>
        <dbReference type="EMBL" id="AQK98430.1"/>
    </source>
</evidence>
<name>A0A1D6G568_MAIZE</name>
<gene>
    <name evidence="1" type="ORF">ZEAMMB73_Zm00001d011975</name>
</gene>
<reference evidence="1" key="1">
    <citation type="submission" date="2015-12" db="EMBL/GenBank/DDBJ databases">
        <title>Update maize B73 reference genome by single molecule sequencing technologies.</title>
        <authorList>
            <consortium name="Maize Genome Sequencing Project"/>
            <person name="Ware D."/>
        </authorList>
    </citation>
    <scope>NUCLEOTIDE SEQUENCE</scope>
    <source>
        <tissue evidence="1">Seedling</tissue>
    </source>
</reference>
<organism evidence="1">
    <name type="scientific">Zea mays</name>
    <name type="common">Maize</name>
    <dbReference type="NCBI Taxonomy" id="4577"/>
    <lineage>
        <taxon>Eukaryota</taxon>
        <taxon>Viridiplantae</taxon>
        <taxon>Streptophyta</taxon>
        <taxon>Embryophyta</taxon>
        <taxon>Tracheophyta</taxon>
        <taxon>Spermatophyta</taxon>
        <taxon>Magnoliopsida</taxon>
        <taxon>Liliopsida</taxon>
        <taxon>Poales</taxon>
        <taxon>Poaceae</taxon>
        <taxon>PACMAD clade</taxon>
        <taxon>Panicoideae</taxon>
        <taxon>Andropogonodae</taxon>
        <taxon>Andropogoneae</taxon>
        <taxon>Tripsacinae</taxon>
        <taxon>Zea</taxon>
    </lineage>
</organism>
<dbReference type="EMBL" id="CM000784">
    <property type="protein sequence ID" value="AQK98430.1"/>
    <property type="molecule type" value="Genomic_DNA"/>
</dbReference>